<dbReference type="InterPro" id="IPR036935">
    <property type="entry name" value="Ribosomal_bL9_N_sf"/>
</dbReference>
<keyword evidence="2 5" id="KW-0689">Ribosomal protein</keyword>
<evidence type="ECO:0000256" key="1">
    <source>
        <dbReference type="ARBA" id="ARBA00010605"/>
    </source>
</evidence>
<keyword evidence="3" id="KW-0687">Ribonucleoprotein</keyword>
<keyword evidence="6" id="KW-1185">Reference proteome</keyword>
<dbReference type="Gene3D" id="3.40.5.10">
    <property type="entry name" value="Ribosomal protein L9, N-terminal domain"/>
    <property type="match status" value="1"/>
</dbReference>
<sequence>MRSSSVLLSALTKRTKKVRVQILKDFPKLEYLKGDVVEVKPSLMNNVLHGHNGAKFILQSDDIDQALLAKATSLRTARQEMLERERQSQVQLVEQQLKKQKEVKFFSENKKDEQNESKKDDENKKLENSAIDENLTLKDIKIPGLDL</sequence>
<feature type="compositionally biased region" description="Basic and acidic residues" evidence="4">
    <location>
        <begin position="105"/>
        <end position="127"/>
    </location>
</feature>
<evidence type="ECO:0000256" key="4">
    <source>
        <dbReference type="SAM" id="MobiDB-lite"/>
    </source>
</evidence>
<name>A0A1E5REG2_9ASCO</name>
<organism evidence="5 6">
    <name type="scientific">Hanseniaspora osmophila</name>
    <dbReference type="NCBI Taxonomy" id="56408"/>
    <lineage>
        <taxon>Eukaryota</taxon>
        <taxon>Fungi</taxon>
        <taxon>Dikarya</taxon>
        <taxon>Ascomycota</taxon>
        <taxon>Saccharomycotina</taxon>
        <taxon>Saccharomycetes</taxon>
        <taxon>Saccharomycodales</taxon>
        <taxon>Saccharomycodaceae</taxon>
        <taxon>Hanseniaspora</taxon>
    </lineage>
</organism>
<dbReference type="InParanoid" id="A0A1E5REG2"/>
<evidence type="ECO:0000256" key="3">
    <source>
        <dbReference type="ARBA" id="ARBA00023274"/>
    </source>
</evidence>
<dbReference type="STRING" id="56408.A0A1E5REG2"/>
<accession>A0A1E5REG2</accession>
<dbReference type="GO" id="GO:1990904">
    <property type="term" value="C:ribonucleoprotein complex"/>
    <property type="evidence" value="ECO:0007669"/>
    <property type="project" value="UniProtKB-KW"/>
</dbReference>
<dbReference type="OrthoDB" id="5555409at2759"/>
<feature type="region of interest" description="Disordered" evidence="4">
    <location>
        <begin position="105"/>
        <end position="128"/>
    </location>
</feature>
<proteinExistence type="inferred from homology"/>
<evidence type="ECO:0000313" key="5">
    <source>
        <dbReference type="EMBL" id="OEJ85298.1"/>
    </source>
</evidence>
<dbReference type="Proteomes" id="UP000095728">
    <property type="component" value="Unassembled WGS sequence"/>
</dbReference>
<evidence type="ECO:0000256" key="2">
    <source>
        <dbReference type="ARBA" id="ARBA00022980"/>
    </source>
</evidence>
<evidence type="ECO:0000313" key="6">
    <source>
        <dbReference type="Proteomes" id="UP000095728"/>
    </source>
</evidence>
<comment type="similarity">
    <text evidence="1">Belongs to the bacterial ribosomal protein bL9 family.</text>
</comment>
<dbReference type="EMBL" id="LPNM01000007">
    <property type="protein sequence ID" value="OEJ85298.1"/>
    <property type="molecule type" value="Genomic_DNA"/>
</dbReference>
<protein>
    <submittedName>
        <fullName evidence="5">54S ribosomal protein L50, mitochondrial</fullName>
    </submittedName>
</protein>
<comment type="caution">
    <text evidence="5">The sequence shown here is derived from an EMBL/GenBank/DDBJ whole genome shotgun (WGS) entry which is preliminary data.</text>
</comment>
<dbReference type="FunCoup" id="A0A1E5REG2">
    <property type="interactions" value="125"/>
</dbReference>
<dbReference type="AlphaFoldDB" id="A0A1E5REG2"/>
<reference evidence="6" key="1">
    <citation type="journal article" date="2016" name="Genome Announc.">
        <title>Genome sequences of three species of Hanseniaspora isolated from spontaneous wine fermentations.</title>
        <authorList>
            <person name="Sternes P.R."/>
            <person name="Lee D."/>
            <person name="Kutyna D.R."/>
            <person name="Borneman A.R."/>
        </authorList>
    </citation>
    <scope>NUCLEOTIDE SEQUENCE [LARGE SCALE GENOMIC DNA]</scope>
    <source>
        <strain evidence="6">AWRI3579</strain>
    </source>
</reference>
<dbReference type="GO" id="GO:0005840">
    <property type="term" value="C:ribosome"/>
    <property type="evidence" value="ECO:0007669"/>
    <property type="project" value="UniProtKB-KW"/>
</dbReference>
<gene>
    <name evidence="5" type="ORF">AWRI3579_g1716</name>
</gene>